<evidence type="ECO:0000256" key="1">
    <source>
        <dbReference type="SAM" id="Phobius"/>
    </source>
</evidence>
<dbReference type="SMART" id="SM00255">
    <property type="entry name" value="TIR"/>
    <property type="match status" value="1"/>
</dbReference>
<dbReference type="InterPro" id="IPR011044">
    <property type="entry name" value="Quino_amine_DH_bsu"/>
</dbReference>
<accession>A0A2G3DXW8</accession>
<keyword evidence="1" id="KW-0812">Transmembrane</keyword>
<keyword evidence="1" id="KW-1133">Transmembrane helix</keyword>
<dbReference type="RefSeq" id="WP_099391476.1">
    <property type="nucleotide sequence ID" value="NZ_PDYF01000008.1"/>
</dbReference>
<reference evidence="3 4" key="2">
    <citation type="submission" date="2017-10" db="EMBL/GenBank/DDBJ databases">
        <authorList>
            <person name="Banno H."/>
            <person name="Chua N.-H."/>
        </authorList>
    </citation>
    <scope>NUCLEOTIDE SEQUENCE [LARGE SCALE GENOMIC DNA]</scope>
    <source>
        <strain evidence="3 4">JK626</strain>
    </source>
</reference>
<dbReference type="InterPro" id="IPR036322">
    <property type="entry name" value="WD40_repeat_dom_sf"/>
</dbReference>
<gene>
    <name evidence="3" type="ORF">CSX01_03635</name>
</gene>
<dbReference type="Proteomes" id="UP000225889">
    <property type="component" value="Unassembled WGS sequence"/>
</dbReference>
<dbReference type="AlphaFoldDB" id="A0A2G3DXW8"/>
<reference evidence="3 4" key="1">
    <citation type="submission" date="2017-10" db="EMBL/GenBank/DDBJ databases">
        <title>Resolving the taxonomy of Roseburia spp., Eubacterium rectale and Agathobacter spp. through phylogenomic analysis.</title>
        <authorList>
            <person name="Sheridan P.O."/>
            <person name="Walker A.W."/>
            <person name="Duncan S.H."/>
            <person name="Scott K.P."/>
            <person name="Toole P.W.O."/>
            <person name="Luis P."/>
            <person name="Flint H.J."/>
        </authorList>
    </citation>
    <scope>NUCLEOTIDE SEQUENCE [LARGE SCALE GENOMIC DNA]</scope>
    <source>
        <strain evidence="3 4">JK626</strain>
    </source>
</reference>
<dbReference type="PROSITE" id="PS50104">
    <property type="entry name" value="TIR"/>
    <property type="match status" value="1"/>
</dbReference>
<dbReference type="PANTHER" id="PTHR22840">
    <property type="entry name" value="WD REPEAT-CONTAINING PROTEIN 36"/>
    <property type="match status" value="1"/>
</dbReference>
<dbReference type="Pfam" id="PF13676">
    <property type="entry name" value="TIR_2"/>
    <property type="match status" value="1"/>
</dbReference>
<dbReference type="Gene3D" id="3.40.50.10140">
    <property type="entry name" value="Toll/interleukin-1 receptor homology (TIR) domain"/>
    <property type="match status" value="1"/>
</dbReference>
<dbReference type="GO" id="GO:0006364">
    <property type="term" value="P:rRNA processing"/>
    <property type="evidence" value="ECO:0007669"/>
    <property type="project" value="TreeGrafter"/>
</dbReference>
<sequence length="1003" mass="112966">MKFDAFISYRHLMPDEYIAKKVHKGLETLRIPRKLQKEIGKTRINRVFRDMEELPVGSDLGANIMAALEESEYLIVISSPKTKESYWCNQEVENFVRMHGRDKVLVVLAEGEPYESFPELLLKDEMGNPVEPFAADFRGATRKEINKKAKTELVRLAAAILGVDFDDLKQRQKERKARRNMILVLGIAIFALIFGGFSAYNLARINEEYQEKLINESKVLAATSADVLETGDRKTAALIAMEGIPQDDERPLVPESLYALSKALGIYDSSTTLSSETVVHADYSIKKVCNNYANDNDIVGILDDNGNVYVWDLNAGEMLYEIQAEYVNGILTPVFDIGFTEDGSTLVIISEDAVRGYDESGEMIYEYTPKQPVLAARFSRYNNCLAIEYASNGVDYYPDTLAVISPYHGKELAIYENDCNAPYSNIIEFDSTGALVIVGHLQMDGEENYVSVYCPSDEENYRKLLVQNDSTISLGIAYTEDVGLIIASAPYETLGDGREVTVDLQYYDLADLDKTWTISTDYFIQYANADDYKILPLDDGTSSSYAFSIITAGRSIYIVDNATGEIVNQIKSDSLFSDIIVGGEIFIVSTEAGFLRFYIYSEGVTNPFFERKMSNNIAQICMTDTRFVTIDGTSPDARIFYTDNTQYYDASYEVEGDSRDGMSSPDGKYYYIASEAENDSSEKIFTICKSSNHEKVGQFKAKNAIYSGVQFIDNDTIFVPTDDLELIFYSISSKKQDVIKSDITVRDVGQNISHNKKYFVLYSFTFADVYDLTTRKKVAHKDFAYDITDCSITSAGDYYYIFDGECRLHRIDVATGEDELFDEDYGILEIAISPDDSKLVLNCDDNKLRVIDSKTRKETVAFDFVASREGYIKFSQDGKYVFAQSSNYYFRIYDIETGSVVLLTDAIDSKIRRISYDESAGILAVSTVTDMYLIDMESVGLLAYIPSGRFFINGSNQILSGSNGDIFVFNYKDADELIKEARKRYGDSELSEEQRLIYGIGKE</sequence>
<protein>
    <recommendedName>
        <fullName evidence="2">TIR domain-containing protein</fullName>
    </recommendedName>
</protein>
<dbReference type="InterPro" id="IPR011047">
    <property type="entry name" value="Quinoprotein_ADH-like_sf"/>
</dbReference>
<dbReference type="InterPro" id="IPR000157">
    <property type="entry name" value="TIR_dom"/>
</dbReference>
<dbReference type="SUPFAM" id="SSF52200">
    <property type="entry name" value="Toll/Interleukin receptor TIR domain"/>
    <property type="match status" value="1"/>
</dbReference>
<feature type="domain" description="TIR" evidence="2">
    <location>
        <begin position="1"/>
        <end position="141"/>
    </location>
</feature>
<dbReference type="InterPro" id="IPR015943">
    <property type="entry name" value="WD40/YVTN_repeat-like_dom_sf"/>
</dbReference>
<dbReference type="Gene3D" id="2.130.10.10">
    <property type="entry name" value="YVTN repeat-like/Quinoprotein amine dehydrogenase"/>
    <property type="match status" value="2"/>
</dbReference>
<feature type="transmembrane region" description="Helical" evidence="1">
    <location>
        <begin position="181"/>
        <end position="203"/>
    </location>
</feature>
<evidence type="ECO:0000313" key="3">
    <source>
        <dbReference type="EMBL" id="PHU35705.1"/>
    </source>
</evidence>
<dbReference type="EMBL" id="PDYF01000008">
    <property type="protein sequence ID" value="PHU35705.1"/>
    <property type="molecule type" value="Genomic_DNA"/>
</dbReference>
<dbReference type="SUPFAM" id="SSF50978">
    <property type="entry name" value="WD40 repeat-like"/>
    <property type="match status" value="1"/>
</dbReference>
<dbReference type="SUPFAM" id="SSF50998">
    <property type="entry name" value="Quinoprotein alcohol dehydrogenase-like"/>
    <property type="match status" value="1"/>
</dbReference>
<comment type="caution">
    <text evidence="3">The sequence shown here is derived from an EMBL/GenBank/DDBJ whole genome shotgun (WGS) entry which is preliminary data.</text>
</comment>
<name>A0A2G3DXW8_9FIRM</name>
<proteinExistence type="predicted"/>
<dbReference type="SUPFAM" id="SSF50969">
    <property type="entry name" value="YVTN repeat-like/Quinoprotein amine dehydrogenase"/>
    <property type="match status" value="1"/>
</dbReference>
<dbReference type="GO" id="GO:0007165">
    <property type="term" value="P:signal transduction"/>
    <property type="evidence" value="ECO:0007669"/>
    <property type="project" value="InterPro"/>
</dbReference>
<keyword evidence="1" id="KW-0472">Membrane</keyword>
<dbReference type="InterPro" id="IPR035897">
    <property type="entry name" value="Toll_tir_struct_dom_sf"/>
</dbReference>
<organism evidence="3 4">
    <name type="scientific">Pseudobutyrivibrio ruminis</name>
    <dbReference type="NCBI Taxonomy" id="46206"/>
    <lineage>
        <taxon>Bacteria</taxon>
        <taxon>Bacillati</taxon>
        <taxon>Bacillota</taxon>
        <taxon>Clostridia</taxon>
        <taxon>Lachnospirales</taxon>
        <taxon>Lachnospiraceae</taxon>
        <taxon>Pseudobutyrivibrio</taxon>
    </lineage>
</organism>
<dbReference type="PANTHER" id="PTHR22840:SF12">
    <property type="entry name" value="WD REPEAT-CONTAINING PROTEIN 36"/>
    <property type="match status" value="1"/>
</dbReference>
<evidence type="ECO:0000259" key="2">
    <source>
        <dbReference type="PROSITE" id="PS50104"/>
    </source>
</evidence>
<evidence type="ECO:0000313" key="4">
    <source>
        <dbReference type="Proteomes" id="UP000225889"/>
    </source>
</evidence>